<reference evidence="1" key="1">
    <citation type="submission" date="2014-11" db="EMBL/GenBank/DDBJ databases">
        <authorList>
            <person name="Amaro Gonzalez C."/>
        </authorList>
    </citation>
    <scope>NUCLEOTIDE SEQUENCE</scope>
</reference>
<evidence type="ECO:0000313" key="1">
    <source>
        <dbReference type="EMBL" id="JAH14369.1"/>
    </source>
</evidence>
<dbReference type="EMBL" id="GBXM01094208">
    <property type="protein sequence ID" value="JAH14369.1"/>
    <property type="molecule type" value="Transcribed_RNA"/>
</dbReference>
<protein>
    <submittedName>
        <fullName evidence="1">Uncharacterized protein</fullName>
    </submittedName>
</protein>
<reference evidence="1" key="2">
    <citation type="journal article" date="2015" name="Fish Shellfish Immunol.">
        <title>Early steps in the European eel (Anguilla anguilla)-Vibrio vulnificus interaction in the gills: Role of the RtxA13 toxin.</title>
        <authorList>
            <person name="Callol A."/>
            <person name="Pajuelo D."/>
            <person name="Ebbesson L."/>
            <person name="Teles M."/>
            <person name="MacKenzie S."/>
            <person name="Amaro C."/>
        </authorList>
    </citation>
    <scope>NUCLEOTIDE SEQUENCE</scope>
</reference>
<name>A0A0E9QC66_ANGAN</name>
<dbReference type="AlphaFoldDB" id="A0A0E9QC66"/>
<proteinExistence type="predicted"/>
<organism evidence="1">
    <name type="scientific">Anguilla anguilla</name>
    <name type="common">European freshwater eel</name>
    <name type="synonym">Muraena anguilla</name>
    <dbReference type="NCBI Taxonomy" id="7936"/>
    <lineage>
        <taxon>Eukaryota</taxon>
        <taxon>Metazoa</taxon>
        <taxon>Chordata</taxon>
        <taxon>Craniata</taxon>
        <taxon>Vertebrata</taxon>
        <taxon>Euteleostomi</taxon>
        <taxon>Actinopterygii</taxon>
        <taxon>Neopterygii</taxon>
        <taxon>Teleostei</taxon>
        <taxon>Anguilliformes</taxon>
        <taxon>Anguillidae</taxon>
        <taxon>Anguilla</taxon>
    </lineage>
</organism>
<accession>A0A0E9QC66</accession>
<sequence>MKTCVGQFTCSGKLRMIVSSW</sequence>